<evidence type="ECO:0000313" key="3">
    <source>
        <dbReference type="Proteomes" id="UP001596432"/>
    </source>
</evidence>
<accession>A0ABD5Y1D4</accession>
<protein>
    <submittedName>
        <fullName evidence="2">DUF2270 domain-containing protein</fullName>
    </submittedName>
</protein>
<comment type="caution">
    <text evidence="2">The sequence shown here is derived from an EMBL/GenBank/DDBJ whole genome shotgun (WGS) entry which is preliminary data.</text>
</comment>
<dbReference type="GeneID" id="78821489"/>
<evidence type="ECO:0000313" key="2">
    <source>
        <dbReference type="EMBL" id="MFC7141180.1"/>
    </source>
</evidence>
<keyword evidence="1" id="KW-1133">Transmembrane helix</keyword>
<feature type="transmembrane region" description="Helical" evidence="1">
    <location>
        <begin position="186"/>
        <end position="210"/>
    </location>
</feature>
<keyword evidence="3" id="KW-1185">Reference proteome</keyword>
<organism evidence="2 3">
    <name type="scientific">Halosimplex aquaticum</name>
    <dbReference type="NCBI Taxonomy" id="3026162"/>
    <lineage>
        <taxon>Archaea</taxon>
        <taxon>Methanobacteriati</taxon>
        <taxon>Methanobacteriota</taxon>
        <taxon>Stenosarchaea group</taxon>
        <taxon>Halobacteria</taxon>
        <taxon>Halobacteriales</taxon>
        <taxon>Haloarculaceae</taxon>
        <taxon>Halosimplex</taxon>
    </lineage>
</organism>
<keyword evidence="1" id="KW-0472">Membrane</keyword>
<feature type="transmembrane region" description="Helical" evidence="1">
    <location>
        <begin position="154"/>
        <end position="174"/>
    </location>
</feature>
<dbReference type="Pfam" id="PF10028">
    <property type="entry name" value="DUF2270"/>
    <property type="match status" value="1"/>
</dbReference>
<dbReference type="Proteomes" id="UP001596432">
    <property type="component" value="Unassembled WGS sequence"/>
</dbReference>
<dbReference type="InterPro" id="IPR014470">
    <property type="entry name" value="UCP01500"/>
</dbReference>
<dbReference type="EMBL" id="JBHTAS010000001">
    <property type="protein sequence ID" value="MFC7141180.1"/>
    <property type="molecule type" value="Genomic_DNA"/>
</dbReference>
<reference evidence="2 3" key="1">
    <citation type="journal article" date="2019" name="Int. J. Syst. Evol. Microbiol.">
        <title>The Global Catalogue of Microorganisms (GCM) 10K type strain sequencing project: providing services to taxonomists for standard genome sequencing and annotation.</title>
        <authorList>
            <consortium name="The Broad Institute Genomics Platform"/>
            <consortium name="The Broad Institute Genome Sequencing Center for Infectious Disease"/>
            <person name="Wu L."/>
            <person name="Ma J."/>
        </authorList>
    </citation>
    <scope>NUCLEOTIDE SEQUENCE [LARGE SCALE GENOMIC DNA]</scope>
    <source>
        <strain evidence="2 3">XZYJT29</strain>
    </source>
</reference>
<dbReference type="AlphaFoldDB" id="A0ABD5Y1D4"/>
<gene>
    <name evidence="2" type="ORF">ACFQMA_15250</name>
</gene>
<sequence length="232" mass="26504">MSDRSDSDDGNAETDLLAKFEESMPSLLGHFYRAEMDRSTAWRGRLDNTTNWAVTIMAALLTFVFSSSDNPHYLLLIGMVTVAVFHVIETRRYRAYDVWRSRVRLLEEDVFAPTVDPDGGFEHGDWRRALGEDLRRPALKTSFFEAYRRRLRRMYLPLLLVLLASWVARVTVFAPKGSVFENASIVNVPGTVVVGAVALFYAAAVVVALWPQDRESKGEFYERNQEGEWKDD</sequence>
<feature type="transmembrane region" description="Helical" evidence="1">
    <location>
        <begin position="72"/>
        <end position="88"/>
    </location>
</feature>
<proteinExistence type="predicted"/>
<name>A0ABD5Y1D4_9EURY</name>
<keyword evidence="1" id="KW-0812">Transmembrane</keyword>
<feature type="transmembrane region" description="Helical" evidence="1">
    <location>
        <begin position="49"/>
        <end position="66"/>
    </location>
</feature>
<dbReference type="RefSeq" id="WP_274322268.1">
    <property type="nucleotide sequence ID" value="NZ_CP118158.1"/>
</dbReference>
<evidence type="ECO:0000256" key="1">
    <source>
        <dbReference type="SAM" id="Phobius"/>
    </source>
</evidence>